<evidence type="ECO:0000313" key="7">
    <source>
        <dbReference type="EMBL" id="GGC61235.1"/>
    </source>
</evidence>
<proteinExistence type="predicted"/>
<dbReference type="PANTHER" id="PTHR32071">
    <property type="entry name" value="TRANSCRIPTIONAL REGULATORY PROTEIN"/>
    <property type="match status" value="1"/>
</dbReference>
<keyword evidence="8" id="KW-1185">Reference proteome</keyword>
<organism evidence="7 8">
    <name type="scientific">Undibacterium terreum</name>
    <dbReference type="NCBI Taxonomy" id="1224302"/>
    <lineage>
        <taxon>Bacteria</taxon>
        <taxon>Pseudomonadati</taxon>
        <taxon>Pseudomonadota</taxon>
        <taxon>Betaproteobacteria</taxon>
        <taxon>Burkholderiales</taxon>
        <taxon>Oxalobacteraceae</taxon>
        <taxon>Undibacterium</taxon>
    </lineage>
</organism>
<dbReference type="PROSITE" id="PS00676">
    <property type="entry name" value="SIGMA54_INTERACT_2"/>
    <property type="match status" value="1"/>
</dbReference>
<dbReference type="InterPro" id="IPR027417">
    <property type="entry name" value="P-loop_NTPase"/>
</dbReference>
<evidence type="ECO:0000259" key="6">
    <source>
        <dbReference type="PROSITE" id="PS50045"/>
    </source>
</evidence>
<comment type="caution">
    <text evidence="7">The sequence shown here is derived from an EMBL/GenBank/DDBJ whole genome shotgun (WGS) entry which is preliminary data.</text>
</comment>
<feature type="domain" description="Sigma-54 factor interaction" evidence="6">
    <location>
        <begin position="172"/>
        <end position="396"/>
    </location>
</feature>
<keyword evidence="1" id="KW-0547">Nucleotide-binding</keyword>
<dbReference type="Gene3D" id="1.10.8.60">
    <property type="match status" value="1"/>
</dbReference>
<dbReference type="Gene3D" id="3.40.50.300">
    <property type="entry name" value="P-loop containing nucleotide triphosphate hydrolases"/>
    <property type="match status" value="1"/>
</dbReference>
<evidence type="ECO:0000313" key="8">
    <source>
        <dbReference type="Proteomes" id="UP000637423"/>
    </source>
</evidence>
<dbReference type="Pfam" id="PF25601">
    <property type="entry name" value="AAA_lid_14"/>
    <property type="match status" value="1"/>
</dbReference>
<dbReference type="CDD" id="cd00009">
    <property type="entry name" value="AAA"/>
    <property type="match status" value="1"/>
</dbReference>
<dbReference type="SUPFAM" id="SSF46689">
    <property type="entry name" value="Homeodomain-like"/>
    <property type="match status" value="1"/>
</dbReference>
<feature type="region of interest" description="Disordered" evidence="5">
    <location>
        <begin position="417"/>
        <end position="447"/>
    </location>
</feature>
<sequence>MLEVQASVDDNLLCLRFHLSEQFVSDNTEYTLTSRLPALQRNSGPMLGLTILWHPEMDRVGEQFMGPAGEGVVELSRSFPFFHQPGKGGVALGHRCIARAPLTIRRNALDTVEIIAAESLMEVEVNGSPLVSSLSLSREEVDKGVVLALGGVVLVCIHWMRNAPKANGMDGLLGVSSAAITMRDQIRQVAQTDLTVLLLGETGTGKEVAARAVHASSKCKDGPMVAVNMAALNESLAAADLFGAVKGAYTGAQNSRAGLFAEADGGTLFLDEIGDTPVTVQPMLLRVLETGDYRPLGARADQRSSARLIAATDQDLDARAFNQALLRRLEAFVIHVPALRERREDIGLLIAHFLRQWTAQTGVQVELPMPFISEMCNDDWPGNIRQLAQVLRRAVMVASAGDVPVLADFVRSHKVSSAHRTASSAQRSMSREGSAEPVHAATAKAISPASNEPVADLASLIPAEEAVRKPRLSELTHEDILSAMESNAWRISNAAQQLGISRPTMYKLLENHPQIRWAEAIPQDEIRQALQDHAGDLDRCASTLKTPSEALRRQLRVLRLINN</sequence>
<dbReference type="AlphaFoldDB" id="A0A916XCA3"/>
<dbReference type="PANTHER" id="PTHR32071:SF57">
    <property type="entry name" value="C4-DICARBOXYLATE TRANSPORT TRANSCRIPTIONAL REGULATORY PROTEIN DCTD"/>
    <property type="match status" value="1"/>
</dbReference>
<dbReference type="Proteomes" id="UP000637423">
    <property type="component" value="Unassembled WGS sequence"/>
</dbReference>
<evidence type="ECO:0000256" key="2">
    <source>
        <dbReference type="ARBA" id="ARBA00022840"/>
    </source>
</evidence>
<protein>
    <recommendedName>
        <fullName evidence="6">Sigma-54 factor interaction domain-containing protein</fullName>
    </recommendedName>
</protein>
<dbReference type="Pfam" id="PF00158">
    <property type="entry name" value="Sigma54_activat"/>
    <property type="match status" value="1"/>
</dbReference>
<evidence type="ECO:0000256" key="4">
    <source>
        <dbReference type="ARBA" id="ARBA00023163"/>
    </source>
</evidence>
<gene>
    <name evidence="7" type="ORF">GCM10011396_05270</name>
</gene>
<dbReference type="Gene3D" id="1.10.10.60">
    <property type="entry name" value="Homeodomain-like"/>
    <property type="match status" value="1"/>
</dbReference>
<dbReference type="GO" id="GO:0006355">
    <property type="term" value="P:regulation of DNA-templated transcription"/>
    <property type="evidence" value="ECO:0007669"/>
    <property type="project" value="InterPro"/>
</dbReference>
<dbReference type="Pfam" id="PF02954">
    <property type="entry name" value="HTH_8"/>
    <property type="match status" value="1"/>
</dbReference>
<dbReference type="EMBL" id="BMED01000001">
    <property type="protein sequence ID" value="GGC61235.1"/>
    <property type="molecule type" value="Genomic_DNA"/>
</dbReference>
<dbReference type="InterPro" id="IPR002197">
    <property type="entry name" value="HTH_Fis"/>
</dbReference>
<dbReference type="InterPro" id="IPR009057">
    <property type="entry name" value="Homeodomain-like_sf"/>
</dbReference>
<name>A0A916XCA3_9BURK</name>
<dbReference type="PROSITE" id="PS50045">
    <property type="entry name" value="SIGMA54_INTERACT_4"/>
    <property type="match status" value="1"/>
</dbReference>
<feature type="compositionally biased region" description="Polar residues" evidence="5">
    <location>
        <begin position="418"/>
        <end position="428"/>
    </location>
</feature>
<reference evidence="7" key="2">
    <citation type="submission" date="2020-09" db="EMBL/GenBank/DDBJ databases">
        <authorList>
            <person name="Sun Q."/>
            <person name="Zhou Y."/>
        </authorList>
    </citation>
    <scope>NUCLEOTIDE SEQUENCE</scope>
    <source>
        <strain evidence="7">CGMCC 1.10998</strain>
    </source>
</reference>
<reference evidence="7" key="1">
    <citation type="journal article" date="2014" name="Int. J. Syst. Evol. Microbiol.">
        <title>Complete genome sequence of Corynebacterium casei LMG S-19264T (=DSM 44701T), isolated from a smear-ripened cheese.</title>
        <authorList>
            <consortium name="US DOE Joint Genome Institute (JGI-PGF)"/>
            <person name="Walter F."/>
            <person name="Albersmeier A."/>
            <person name="Kalinowski J."/>
            <person name="Ruckert C."/>
        </authorList>
    </citation>
    <scope>NUCLEOTIDE SEQUENCE</scope>
    <source>
        <strain evidence="7">CGMCC 1.10998</strain>
    </source>
</reference>
<dbReference type="GO" id="GO:0005524">
    <property type="term" value="F:ATP binding"/>
    <property type="evidence" value="ECO:0007669"/>
    <property type="project" value="UniProtKB-KW"/>
</dbReference>
<dbReference type="InterPro" id="IPR058031">
    <property type="entry name" value="AAA_lid_NorR"/>
</dbReference>
<evidence type="ECO:0000256" key="5">
    <source>
        <dbReference type="SAM" id="MobiDB-lite"/>
    </source>
</evidence>
<keyword evidence="3" id="KW-0805">Transcription regulation</keyword>
<dbReference type="InterPro" id="IPR002078">
    <property type="entry name" value="Sigma_54_int"/>
</dbReference>
<keyword evidence="2" id="KW-0067">ATP-binding</keyword>
<accession>A0A916XCA3</accession>
<dbReference type="SUPFAM" id="SSF52540">
    <property type="entry name" value="P-loop containing nucleoside triphosphate hydrolases"/>
    <property type="match status" value="1"/>
</dbReference>
<evidence type="ECO:0000256" key="3">
    <source>
        <dbReference type="ARBA" id="ARBA00023015"/>
    </source>
</evidence>
<evidence type="ECO:0000256" key="1">
    <source>
        <dbReference type="ARBA" id="ARBA00022741"/>
    </source>
</evidence>
<keyword evidence="4" id="KW-0804">Transcription</keyword>
<dbReference type="GO" id="GO:0043565">
    <property type="term" value="F:sequence-specific DNA binding"/>
    <property type="evidence" value="ECO:0007669"/>
    <property type="project" value="InterPro"/>
</dbReference>
<dbReference type="InterPro" id="IPR025943">
    <property type="entry name" value="Sigma_54_int_dom_ATP-bd_2"/>
</dbReference>
<dbReference type="InterPro" id="IPR003593">
    <property type="entry name" value="AAA+_ATPase"/>
</dbReference>
<dbReference type="SMART" id="SM00382">
    <property type="entry name" value="AAA"/>
    <property type="match status" value="1"/>
</dbReference>
<dbReference type="FunFam" id="3.40.50.300:FF:000006">
    <property type="entry name" value="DNA-binding transcriptional regulator NtrC"/>
    <property type="match status" value="1"/>
</dbReference>